<keyword evidence="2" id="KW-0238">DNA-binding</keyword>
<dbReference type="Pfam" id="PF01984">
    <property type="entry name" value="dsDNA_bind"/>
    <property type="match status" value="1"/>
</dbReference>
<name>A0A098E9R0_9ZZZZ</name>
<sequence>MANDDLEEIRKRKMQQMYQERMQEQYEGEQQEKHASQQLKALTDKILTSEASERLNNIRFGMPDFARRIEILLVQLYQAGKIRGQIDDEQFKKILIQLKSDKSEESGGITRISK</sequence>
<dbReference type="InterPro" id="IPR036883">
    <property type="entry name" value="PDCD5-like_sf"/>
</dbReference>
<dbReference type="NCBIfam" id="NF003268">
    <property type="entry name" value="PRK04239.1"/>
    <property type="match status" value="1"/>
</dbReference>
<organism evidence="2">
    <name type="scientific">groundwater metagenome</name>
    <dbReference type="NCBI Taxonomy" id="717931"/>
    <lineage>
        <taxon>unclassified sequences</taxon>
        <taxon>metagenomes</taxon>
        <taxon>ecological metagenomes</taxon>
    </lineage>
</organism>
<dbReference type="PIRSF" id="PIRSF015730">
    <property type="entry name" value="TFAR19"/>
    <property type="match status" value="1"/>
</dbReference>
<dbReference type="InterPro" id="IPR002836">
    <property type="entry name" value="PDCD5-like"/>
</dbReference>
<reference evidence="2" key="1">
    <citation type="submission" date="2014-09" db="EMBL/GenBank/DDBJ databases">
        <authorList>
            <person name="Probst J Alexander"/>
        </authorList>
    </citation>
    <scope>NUCLEOTIDE SEQUENCE</scope>
</reference>
<dbReference type="SUPFAM" id="SSF46950">
    <property type="entry name" value="Double-stranded DNA-binding domain"/>
    <property type="match status" value="1"/>
</dbReference>
<dbReference type="PANTHER" id="PTHR10840:SF0">
    <property type="entry name" value="PROGRAMMED CELL DEATH PROTEIN 5"/>
    <property type="match status" value="1"/>
</dbReference>
<dbReference type="GO" id="GO:0005829">
    <property type="term" value="C:cytosol"/>
    <property type="evidence" value="ECO:0007669"/>
    <property type="project" value="TreeGrafter"/>
</dbReference>
<proteinExistence type="inferred from homology"/>
<evidence type="ECO:0000256" key="1">
    <source>
        <dbReference type="ARBA" id="ARBA00010490"/>
    </source>
</evidence>
<dbReference type="AlphaFoldDB" id="A0A098E9R0"/>
<accession>A0A098E9R0</accession>
<gene>
    <name evidence="2" type="ORF">MSIBF_A2080003</name>
</gene>
<dbReference type="PANTHER" id="PTHR10840">
    <property type="entry name" value="PROGRAMMED CELL DEATH PROTEIN 5"/>
    <property type="match status" value="1"/>
</dbReference>
<evidence type="ECO:0000313" key="2">
    <source>
        <dbReference type="EMBL" id="CEG12254.1"/>
    </source>
</evidence>
<dbReference type="EMBL" id="CCXY01000122">
    <property type="protein sequence ID" value="CEG12254.1"/>
    <property type="molecule type" value="Genomic_DNA"/>
</dbReference>
<protein>
    <submittedName>
        <fullName evidence="2">DNA-binding protein</fullName>
    </submittedName>
</protein>
<dbReference type="GO" id="GO:0003677">
    <property type="term" value="F:DNA binding"/>
    <property type="evidence" value="ECO:0007669"/>
    <property type="project" value="UniProtKB-KW"/>
</dbReference>
<comment type="similarity">
    <text evidence="1">Belongs to the PDCD5 family.</text>
</comment>
<dbReference type="Gene3D" id="1.10.8.140">
    <property type="entry name" value="PDCD5-like"/>
    <property type="match status" value="1"/>
</dbReference>